<dbReference type="EMBL" id="UINC01139881">
    <property type="protein sequence ID" value="SVD26701.1"/>
    <property type="molecule type" value="Genomic_DNA"/>
</dbReference>
<accession>A0A382TYY3</accession>
<organism evidence="2">
    <name type="scientific">marine metagenome</name>
    <dbReference type="NCBI Taxonomy" id="408172"/>
    <lineage>
        <taxon>unclassified sequences</taxon>
        <taxon>metagenomes</taxon>
        <taxon>ecological metagenomes</taxon>
    </lineage>
</organism>
<feature type="region of interest" description="Disordered" evidence="1">
    <location>
        <begin position="152"/>
        <end position="176"/>
    </location>
</feature>
<feature type="compositionally biased region" description="Polar residues" evidence="1">
    <location>
        <begin position="10"/>
        <end position="19"/>
    </location>
</feature>
<evidence type="ECO:0000256" key="1">
    <source>
        <dbReference type="SAM" id="MobiDB-lite"/>
    </source>
</evidence>
<proteinExistence type="predicted"/>
<name>A0A382TYY3_9ZZZZ</name>
<feature type="region of interest" description="Disordered" evidence="1">
    <location>
        <begin position="1"/>
        <end position="25"/>
    </location>
</feature>
<feature type="region of interest" description="Disordered" evidence="1">
    <location>
        <begin position="78"/>
        <end position="99"/>
    </location>
</feature>
<sequence length="176" mass="18597">MPQDSPNPLPTDQTPTNLQEPAVFDDPISSNELIEAARDYARAVALAENTAAAAREADITLVEADIAALIAVNNGWEANLNNEQNPPRREMGFGAEVNTDSNPDDLAAVARAAEFAKLHYQQLKAVAMSADLAATSASQAAEAAEKHLLDIAKTRPTGPVDQPAEAPTTDQVEVTV</sequence>
<evidence type="ECO:0000313" key="2">
    <source>
        <dbReference type="EMBL" id="SVD26701.1"/>
    </source>
</evidence>
<reference evidence="2" key="1">
    <citation type="submission" date="2018-05" db="EMBL/GenBank/DDBJ databases">
        <authorList>
            <person name="Lanie J.A."/>
            <person name="Ng W.-L."/>
            <person name="Kazmierczak K.M."/>
            <person name="Andrzejewski T.M."/>
            <person name="Davidsen T.M."/>
            <person name="Wayne K.J."/>
            <person name="Tettelin H."/>
            <person name="Glass J.I."/>
            <person name="Rusch D."/>
            <person name="Podicherti R."/>
            <person name="Tsui H.-C.T."/>
            <person name="Winkler M.E."/>
        </authorList>
    </citation>
    <scope>NUCLEOTIDE SEQUENCE</scope>
</reference>
<dbReference type="AlphaFoldDB" id="A0A382TYY3"/>
<protein>
    <submittedName>
        <fullName evidence="2">Uncharacterized protein</fullName>
    </submittedName>
</protein>
<gene>
    <name evidence="2" type="ORF">METZ01_LOCUS379555</name>
</gene>